<sequence>MKYLLLFLLFTASLSVYAQDPVYYAKPDSTGPTFRLVLKTGVKLRGRILYQDEKVCRILTEEGMELEISPSDILRSERTDIRLEQYPNVFPHRLIFYPTAFPMAKHSIEYSNNEILVSRVGYGLTKHFSVAGSFTSYDPRSVFALHAKWTVVDTKLIRVAVDGSAYSGRRAKGILLLPQVLVTVGTSENNLTLGGGVVFDRNYNIKVSRLIVLGGVTKISRGTSLLMQNQILVSRAGSAMGILALAARMNGRKAGFDGGLMVLTGSPENTNSGIFVLPYFGFMLKLGRR</sequence>
<protein>
    <recommendedName>
        <fullName evidence="4">Phosphodiester glycosidase domain-containing protein</fullName>
    </recommendedName>
</protein>
<accession>A0A1G9RXJ8</accession>
<evidence type="ECO:0000313" key="3">
    <source>
        <dbReference type="Proteomes" id="UP000198901"/>
    </source>
</evidence>
<keyword evidence="1" id="KW-0732">Signal</keyword>
<feature type="signal peptide" evidence="1">
    <location>
        <begin position="1"/>
        <end position="18"/>
    </location>
</feature>
<evidence type="ECO:0008006" key="4">
    <source>
        <dbReference type="Google" id="ProtNLM"/>
    </source>
</evidence>
<dbReference type="OrthoDB" id="1116368at2"/>
<dbReference type="Proteomes" id="UP000198901">
    <property type="component" value="Unassembled WGS sequence"/>
</dbReference>
<dbReference type="AlphaFoldDB" id="A0A1G9RXJ8"/>
<dbReference type="EMBL" id="FNGS01000005">
    <property type="protein sequence ID" value="SDM27902.1"/>
    <property type="molecule type" value="Genomic_DNA"/>
</dbReference>
<feature type="chain" id="PRO_5011667248" description="Phosphodiester glycosidase domain-containing protein" evidence="1">
    <location>
        <begin position="19"/>
        <end position="289"/>
    </location>
</feature>
<dbReference type="RefSeq" id="WP_093204008.1">
    <property type="nucleotide sequence ID" value="NZ_FNGS01000005.1"/>
</dbReference>
<keyword evidence="3" id="KW-1185">Reference proteome</keyword>
<proteinExistence type="predicted"/>
<organism evidence="2 3">
    <name type="scientific">Siphonobacter aquaeclarae</name>
    <dbReference type="NCBI Taxonomy" id="563176"/>
    <lineage>
        <taxon>Bacteria</taxon>
        <taxon>Pseudomonadati</taxon>
        <taxon>Bacteroidota</taxon>
        <taxon>Cytophagia</taxon>
        <taxon>Cytophagales</taxon>
        <taxon>Cytophagaceae</taxon>
        <taxon>Siphonobacter</taxon>
    </lineage>
</organism>
<gene>
    <name evidence="2" type="ORF">SAMN04488090_3090</name>
</gene>
<name>A0A1G9RXJ8_9BACT</name>
<evidence type="ECO:0000313" key="2">
    <source>
        <dbReference type="EMBL" id="SDM27902.1"/>
    </source>
</evidence>
<evidence type="ECO:0000256" key="1">
    <source>
        <dbReference type="SAM" id="SignalP"/>
    </source>
</evidence>
<reference evidence="2 3" key="1">
    <citation type="submission" date="2016-10" db="EMBL/GenBank/DDBJ databases">
        <authorList>
            <person name="de Groot N.N."/>
        </authorList>
    </citation>
    <scope>NUCLEOTIDE SEQUENCE [LARGE SCALE GENOMIC DNA]</scope>
    <source>
        <strain evidence="2 3">DSM 21668</strain>
    </source>
</reference>